<evidence type="ECO:0008006" key="5">
    <source>
        <dbReference type="Google" id="ProtNLM"/>
    </source>
</evidence>
<protein>
    <recommendedName>
        <fullName evidence="5">BNR/Asp-box repeat protein</fullName>
    </recommendedName>
</protein>
<sequence>MHESAGQGILVRNMKKSRIALIFSALLMLMANVGCNTKSEIEDLTSGACLIKSVTLGTLNRKMHTLSRSGRDSIYTIKVTGSLYPLTIDQVNQRIFNVDSLPVGTDPTKILISELKASGTVSIQSKITGKDTVVTKKDSIDFSTPRIITVYATDRVSTRKYQMDIRIHKEWSDSVTWQRTASGLSALSSVSQLHALTVESTLYAFGLEGTAPVVLTASVESPQQWTRHAISPVTLDVHSVVRHGNRFFALASNQLMTSTDGINWTSANATGVPNSFTQLVGSGTKHLLALSGASLVSSTDGGHTWTADALDSSAPLPLDENAGIVFASTVSKNYEKAVVLGLRGNEPVLWQRDLDLSGTDTFGWINFPLDATRRGHFPTLQNYTLARYDGALLLSGEKSDGSFGGLYLSRDNGYTWLQKELKAPTISGATSVTATVDAKNFIYIICAGSGEVWRGRINRLGWKNEDTLFK</sequence>
<keyword evidence="4" id="KW-1185">Reference proteome</keyword>
<name>G5GD97_9BACT</name>
<feature type="domain" description="DUF6242" evidence="1">
    <location>
        <begin position="55"/>
        <end position="165"/>
    </location>
</feature>
<evidence type="ECO:0000259" key="1">
    <source>
        <dbReference type="Pfam" id="PF19755"/>
    </source>
</evidence>
<dbReference type="PATRIC" id="fig|679199.3.peg.1708"/>
<accession>G5GD97</accession>
<comment type="caution">
    <text evidence="3">The sequence shown here is derived from an EMBL/GenBank/DDBJ whole genome shotgun (WGS) entry which is preliminary data.</text>
</comment>
<dbReference type="HOGENOM" id="CLU_042770_1_0_10"/>
<dbReference type="InterPro" id="IPR058667">
    <property type="entry name" value="DUF6242_C"/>
</dbReference>
<dbReference type="Proteomes" id="UP000015993">
    <property type="component" value="Unassembled WGS sequence"/>
</dbReference>
<dbReference type="eggNOG" id="COG1621">
    <property type="taxonomic scope" value="Bacteria"/>
</dbReference>
<dbReference type="SUPFAM" id="SSF110296">
    <property type="entry name" value="Oligoxyloglucan reducing end-specific cellobiohydrolase"/>
    <property type="match status" value="1"/>
</dbReference>
<dbReference type="Pfam" id="PF19755">
    <property type="entry name" value="DUF6242"/>
    <property type="match status" value="1"/>
</dbReference>
<proteinExistence type="predicted"/>
<dbReference type="STRING" id="679199.HMPREF9332_01526"/>
<organism evidence="3 4">
    <name type="scientific">Alloprevotella rava F0323</name>
    <dbReference type="NCBI Taxonomy" id="679199"/>
    <lineage>
        <taxon>Bacteria</taxon>
        <taxon>Pseudomonadati</taxon>
        <taxon>Bacteroidota</taxon>
        <taxon>Bacteroidia</taxon>
        <taxon>Bacteroidales</taxon>
        <taxon>Prevotellaceae</taxon>
        <taxon>Alloprevotella</taxon>
    </lineage>
</organism>
<dbReference type="InterPro" id="IPR015943">
    <property type="entry name" value="WD40/YVTN_repeat-like_dom_sf"/>
</dbReference>
<evidence type="ECO:0000313" key="3">
    <source>
        <dbReference type="EMBL" id="EHG22011.1"/>
    </source>
</evidence>
<dbReference type="Gene3D" id="2.130.10.10">
    <property type="entry name" value="YVTN repeat-like/Quinoprotein amine dehydrogenase"/>
    <property type="match status" value="1"/>
</dbReference>
<dbReference type="AlphaFoldDB" id="G5GD97"/>
<feature type="domain" description="DUF6242" evidence="2">
    <location>
        <begin position="172"/>
        <end position="465"/>
    </location>
</feature>
<dbReference type="InterPro" id="IPR046209">
    <property type="entry name" value="DUF6242_N"/>
</dbReference>
<reference evidence="3 4" key="1">
    <citation type="submission" date="2011-08" db="EMBL/GenBank/DDBJ databases">
        <title>The Genome Sequence of Prevotella sp. oral taxon 302 str. F0323.</title>
        <authorList>
            <consortium name="The Broad Institute Genome Sequencing Platform"/>
            <person name="Earl A."/>
            <person name="Ward D."/>
            <person name="Feldgarden M."/>
            <person name="Gevers D."/>
            <person name="Izard J."/>
            <person name="Blanton J.M."/>
            <person name="Baranova O.V."/>
            <person name="Tanner A.C."/>
            <person name="Dewhirst F.E."/>
            <person name="Young S.K."/>
            <person name="Zeng Q."/>
            <person name="Gargeya S."/>
            <person name="Fitzgerald M."/>
            <person name="Haas B."/>
            <person name="Abouelleil A."/>
            <person name="Alvarado L."/>
            <person name="Arachchi H.M."/>
            <person name="Berlin A."/>
            <person name="Brown A."/>
            <person name="Chapman S.B."/>
            <person name="Chen Z."/>
            <person name="Dunbar C."/>
            <person name="Freedman E."/>
            <person name="Gearin G."/>
            <person name="Gellesch M."/>
            <person name="Goldberg J."/>
            <person name="Griggs A."/>
            <person name="Gujja S."/>
            <person name="Heiman D."/>
            <person name="Howarth C."/>
            <person name="Larson L."/>
            <person name="Lui A."/>
            <person name="MacDonald P.J.P."/>
            <person name="Montmayeur A."/>
            <person name="Murphy C."/>
            <person name="Neiman D."/>
            <person name="Pearson M."/>
            <person name="Priest M."/>
            <person name="Roberts A."/>
            <person name="Saif S."/>
            <person name="Shea T."/>
            <person name="Shenoy N."/>
            <person name="Sisk P."/>
            <person name="Stolte C."/>
            <person name="Sykes S."/>
            <person name="Wortman J."/>
            <person name="Nusbaum C."/>
            <person name="Birren B."/>
        </authorList>
    </citation>
    <scope>NUCLEOTIDE SEQUENCE [LARGE SCALE GENOMIC DNA]</scope>
    <source>
        <strain evidence="3 4">F0323</strain>
    </source>
</reference>
<dbReference type="EMBL" id="ACZK01000025">
    <property type="protein sequence ID" value="EHG22011.1"/>
    <property type="molecule type" value="Genomic_DNA"/>
</dbReference>
<gene>
    <name evidence="3" type="ORF">HMPREF9332_01526</name>
</gene>
<dbReference type="Pfam" id="PF25852">
    <property type="entry name" value="DUF6242_C"/>
    <property type="match status" value="1"/>
</dbReference>
<evidence type="ECO:0000313" key="4">
    <source>
        <dbReference type="Proteomes" id="UP000015993"/>
    </source>
</evidence>
<evidence type="ECO:0000259" key="2">
    <source>
        <dbReference type="Pfam" id="PF25852"/>
    </source>
</evidence>